<dbReference type="InterPro" id="IPR036188">
    <property type="entry name" value="FAD/NAD-bd_sf"/>
</dbReference>
<accession>A0A6I8Q509</accession>
<evidence type="ECO:0000256" key="14">
    <source>
        <dbReference type="ARBA" id="ARBA00039785"/>
    </source>
</evidence>
<keyword evidence="8" id="KW-0274">FAD</keyword>
<evidence type="ECO:0000256" key="7">
    <source>
        <dbReference type="ARBA" id="ARBA00022792"/>
    </source>
</evidence>
<evidence type="ECO:0000256" key="2">
    <source>
        <dbReference type="ARBA" id="ARBA00004434"/>
    </source>
</evidence>
<keyword evidence="3" id="KW-0813">Transport</keyword>
<keyword evidence="10" id="KW-1133">Transmembrane helix</keyword>
<reference evidence="17" key="1">
    <citation type="journal article" date="2010" name="Science">
        <title>The genome of the Western clawed frog Xenopus tropicalis.</title>
        <authorList>
            <person name="Hellsten U."/>
            <person name="Harland R.M."/>
            <person name="Gilchrist M.J."/>
            <person name="Hendrix D."/>
            <person name="Jurka J."/>
            <person name="Kapitonov V."/>
            <person name="Ovcharenko I."/>
            <person name="Putnam N.H."/>
            <person name="Shu S."/>
            <person name="Taher L."/>
            <person name="Blitz I.L."/>
            <person name="Blumberg B."/>
            <person name="Dichmann D.S."/>
            <person name="Dubchak I."/>
            <person name="Amaya E."/>
            <person name="Detter J.C."/>
            <person name="Fletcher R."/>
            <person name="Gerhard D.S."/>
            <person name="Goodstein D."/>
            <person name="Graves T."/>
            <person name="Grigoriev I.V."/>
            <person name="Grimwood J."/>
            <person name="Kawashima T."/>
            <person name="Lindquist E."/>
            <person name="Lucas S.M."/>
            <person name="Mead P.E."/>
            <person name="Mitros T."/>
            <person name="Ogino H."/>
            <person name="Ohta Y."/>
            <person name="Poliakov A.V."/>
            <person name="Pollet N."/>
            <person name="Robert J."/>
            <person name="Salamov A."/>
            <person name="Sater A.K."/>
            <person name="Schmutz J."/>
            <person name="Terry A."/>
            <person name="Vize P.D."/>
            <person name="Warren W.C."/>
            <person name="Wells D."/>
            <person name="Wills A."/>
            <person name="Wilson R.K."/>
            <person name="Zimmerman L.B."/>
            <person name="Zorn A.M."/>
            <person name="Grainger R."/>
            <person name="Grammer T."/>
            <person name="Khokha M.K."/>
            <person name="Richardson P.M."/>
            <person name="Rokhsar D.S."/>
        </authorList>
    </citation>
    <scope>NUCLEOTIDE SEQUENCE [LARGE SCALE GENOMIC DNA]</scope>
    <source>
        <strain evidence="17">Nigerian</strain>
    </source>
</reference>
<dbReference type="Bgee" id="ENSXETG00000000843">
    <property type="expression patterns" value="Expressed in mesonephros and 12 other cell types or tissues"/>
</dbReference>
<evidence type="ECO:0000259" key="16">
    <source>
        <dbReference type="Pfam" id="PF01266"/>
    </source>
</evidence>
<evidence type="ECO:0000256" key="13">
    <source>
        <dbReference type="ARBA" id="ARBA00023136"/>
    </source>
</evidence>
<evidence type="ECO:0000256" key="4">
    <source>
        <dbReference type="ARBA" id="ARBA00022630"/>
    </source>
</evidence>
<organism evidence="17">
    <name type="scientific">Xenopus tropicalis</name>
    <name type="common">Western clawed frog</name>
    <name type="synonym">Silurana tropicalis</name>
    <dbReference type="NCBI Taxonomy" id="8364"/>
    <lineage>
        <taxon>Eukaryota</taxon>
        <taxon>Metazoa</taxon>
        <taxon>Chordata</taxon>
        <taxon>Craniata</taxon>
        <taxon>Vertebrata</taxon>
        <taxon>Euteleostomi</taxon>
        <taxon>Amphibia</taxon>
        <taxon>Batrachia</taxon>
        <taxon>Anura</taxon>
        <taxon>Pipoidea</taxon>
        <taxon>Pipidae</taxon>
        <taxon>Xenopodinae</taxon>
        <taxon>Xenopus</taxon>
        <taxon>Silurana</taxon>
    </lineage>
</organism>
<dbReference type="Pfam" id="PF01266">
    <property type="entry name" value="DAO"/>
    <property type="match status" value="1"/>
</dbReference>
<evidence type="ECO:0000256" key="8">
    <source>
        <dbReference type="ARBA" id="ARBA00022827"/>
    </source>
</evidence>
<evidence type="ECO:0000256" key="5">
    <source>
        <dbReference type="ARBA" id="ARBA00022660"/>
    </source>
</evidence>
<keyword evidence="9" id="KW-0249">Electron transport</keyword>
<comment type="cofactor">
    <cofactor evidence="1">
        <name>FAD</name>
        <dbReference type="ChEBI" id="CHEBI:57692"/>
    </cofactor>
</comment>
<evidence type="ECO:0000256" key="6">
    <source>
        <dbReference type="ARBA" id="ARBA00022692"/>
    </source>
</evidence>
<reference evidence="17" key="2">
    <citation type="submission" date="2020-05" db="UniProtKB">
        <authorList>
            <consortium name="Ensembl"/>
        </authorList>
    </citation>
    <scope>IDENTIFICATION</scope>
</reference>
<keyword evidence="13" id="KW-0472">Membrane</keyword>
<protein>
    <recommendedName>
        <fullName evidence="14">FAD-dependent oxidoreductase domain-containing protein 1</fullName>
    </recommendedName>
</protein>
<comment type="subcellular location">
    <subcellularLocation>
        <location evidence="2">Mitochondrion inner membrane</location>
        <topology evidence="2">Single-pass membrane protein</topology>
    </subcellularLocation>
</comment>
<name>A0A6I8Q509_XENTR</name>
<dbReference type="InParanoid" id="A0A6I8Q509"/>
<dbReference type="Gene3D" id="3.30.9.10">
    <property type="entry name" value="D-Amino Acid Oxidase, subunit A, domain 2"/>
    <property type="match status" value="1"/>
</dbReference>
<comment type="function">
    <text evidence="15">Required for the assembly of the mitochondrial membrane respiratory chain NADH dehydrogenase (Complex I). Involved in mid-late stages of complex I assembly.</text>
</comment>
<dbReference type="Xenbase" id="XB-GENE-5896602">
    <property type="gene designation" value="foxred1"/>
</dbReference>
<dbReference type="GeneTree" id="ENSGT00390000006114"/>
<dbReference type="AlphaFoldDB" id="A0A6I8Q509"/>
<evidence type="ECO:0000256" key="9">
    <source>
        <dbReference type="ARBA" id="ARBA00022982"/>
    </source>
</evidence>
<dbReference type="FunFam" id="3.30.9.10:FF:000155">
    <property type="entry name" value="FAD-dependent oxidoreductase domain-containing 1"/>
    <property type="match status" value="1"/>
</dbReference>
<evidence type="ECO:0000256" key="1">
    <source>
        <dbReference type="ARBA" id="ARBA00001974"/>
    </source>
</evidence>
<dbReference type="Ensembl" id="ENSXETT00000085611">
    <property type="protein sequence ID" value="ENSXETP00000064634"/>
    <property type="gene ID" value="ENSXETG00000000843"/>
</dbReference>
<keyword evidence="6" id="KW-0812">Transmembrane</keyword>
<dbReference type="FunCoup" id="A0A6I8Q509">
    <property type="interactions" value="886"/>
</dbReference>
<evidence type="ECO:0000313" key="17">
    <source>
        <dbReference type="Ensembl" id="ENSXETP00000064634"/>
    </source>
</evidence>
<evidence type="ECO:0000256" key="15">
    <source>
        <dbReference type="ARBA" id="ARBA00046185"/>
    </source>
</evidence>
<dbReference type="SUPFAM" id="SSF51905">
    <property type="entry name" value="FAD/NAD(P)-binding domain"/>
    <property type="match status" value="1"/>
</dbReference>
<dbReference type="GO" id="GO:0016491">
    <property type="term" value="F:oxidoreductase activity"/>
    <property type="evidence" value="ECO:0007669"/>
    <property type="project" value="UniProtKB-KW"/>
</dbReference>
<evidence type="ECO:0000256" key="11">
    <source>
        <dbReference type="ARBA" id="ARBA00023002"/>
    </source>
</evidence>
<evidence type="ECO:0000256" key="12">
    <source>
        <dbReference type="ARBA" id="ARBA00023128"/>
    </source>
</evidence>
<keyword evidence="5" id="KW-0679">Respiratory chain</keyword>
<keyword evidence="4" id="KW-0285">Flavoprotein</keyword>
<dbReference type="PANTHER" id="PTHR13847:SF287">
    <property type="entry name" value="FAD-DEPENDENT OXIDOREDUCTASE DOMAIN-CONTAINING PROTEIN 1"/>
    <property type="match status" value="1"/>
</dbReference>
<dbReference type="InterPro" id="IPR006076">
    <property type="entry name" value="FAD-dep_OxRdtase"/>
</dbReference>
<keyword evidence="7" id="KW-0999">Mitochondrion inner membrane</keyword>
<dbReference type="GO" id="GO:0005743">
    <property type="term" value="C:mitochondrial inner membrane"/>
    <property type="evidence" value="ECO:0007669"/>
    <property type="project" value="UniProtKB-SubCell"/>
</dbReference>
<evidence type="ECO:0000256" key="10">
    <source>
        <dbReference type="ARBA" id="ARBA00022989"/>
    </source>
</evidence>
<dbReference type="Gene3D" id="3.50.50.60">
    <property type="entry name" value="FAD/NAD(P)-binding domain"/>
    <property type="match status" value="1"/>
</dbReference>
<keyword evidence="12" id="KW-0496">Mitochondrion</keyword>
<gene>
    <name evidence="17" type="primary">foxred1</name>
</gene>
<feature type="domain" description="FAD dependent oxidoreductase" evidence="16">
    <location>
        <begin position="83"/>
        <end position="473"/>
    </location>
</feature>
<proteinExistence type="predicted"/>
<dbReference type="PANTHER" id="PTHR13847">
    <property type="entry name" value="SARCOSINE DEHYDROGENASE-RELATED"/>
    <property type="match status" value="1"/>
</dbReference>
<keyword evidence="11" id="KW-0560">Oxidoreductase</keyword>
<evidence type="ECO:0000256" key="3">
    <source>
        <dbReference type="ARBA" id="ARBA00022448"/>
    </source>
</evidence>
<sequence length="504" mass="56186">MYVGRMFVSSLKFPCLGIGTWKGARLLRQRSFGTSACALKQDDFMKELDKNFVQFHKKLMDSLPTSDWSPFTPIGDLPPERVDVVIVGGGVMGWSIAYWLKQKENRRGALRVVVVERDPTYSRASTVLSAGGIRQQFSRPENIHMSLFSAQFLRNINEHLGVVNEDHIDIQFNPSGYLFLASEEGATVMEENYNVQRECGAQVTLLSPHQLKKKFPWVNTNGVALASYGLENEGWFDPWTLLNAFRRKALSMGVYHCHGEVTDFSTTKREMMTADGDPVTFSRIGHVTVLMPNSLESQNVECALVINAAGAWSSNVAELAGIGIGPSDSLESVKLPVEPKKRYIFVVHCPDGPGLDCPLLIDSSGVYFRREGLGGNYIAGKSPTEEEEPDISNMEVDYDFFQQKVWPLLAHRVPAFESLKVKTAWAGYYDYNTYDQNGVVGMHPLVNNLFFATGFSGHGLQHSPAVGRAVAELIVDGSFQTIDLSSFSFRRFVSEEPLLERNIV</sequence>